<proteinExistence type="inferred from homology"/>
<keyword evidence="1 4" id="KW-0378">Hydrolase</keyword>
<reference evidence="7" key="1">
    <citation type="submission" date="2021-08" db="EMBL/GenBank/DDBJ databases">
        <authorList>
            <person name="Misof B."/>
            <person name="Oliver O."/>
            <person name="Podsiadlowski L."/>
            <person name="Donath A."/>
            <person name="Peters R."/>
            <person name="Mayer C."/>
            <person name="Rust J."/>
            <person name="Gunkel S."/>
            <person name="Lesny P."/>
            <person name="Martin S."/>
            <person name="Oeyen J.P."/>
            <person name="Petersen M."/>
            <person name="Panagiotis P."/>
            <person name="Wilbrandt J."/>
            <person name="Tanja T."/>
        </authorList>
    </citation>
    <scope>NUCLEOTIDE SEQUENCE</scope>
    <source>
        <strain evidence="7">GBR_01_08_01A</strain>
        <tissue evidence="7">Thorax + abdomen</tissue>
    </source>
</reference>
<dbReference type="Proteomes" id="UP001258017">
    <property type="component" value="Unassembled WGS sequence"/>
</dbReference>
<dbReference type="SMART" id="SM00636">
    <property type="entry name" value="Glyco_18"/>
    <property type="match status" value="1"/>
</dbReference>
<keyword evidence="2" id="KW-1015">Disulfide bond</keyword>
<dbReference type="CDD" id="cd02872">
    <property type="entry name" value="GH18_chitolectin_chitotriosidase"/>
    <property type="match status" value="1"/>
</dbReference>
<dbReference type="InterPro" id="IPR050314">
    <property type="entry name" value="Glycosyl_Hydrlase_18"/>
</dbReference>
<evidence type="ECO:0000256" key="2">
    <source>
        <dbReference type="ARBA" id="ARBA00023157"/>
    </source>
</evidence>
<evidence type="ECO:0000313" key="8">
    <source>
        <dbReference type="Proteomes" id="UP001258017"/>
    </source>
</evidence>
<keyword evidence="8" id="KW-1185">Reference proteome</keyword>
<gene>
    <name evidence="7" type="ORF">KPH14_012451</name>
</gene>
<dbReference type="Gene3D" id="3.20.20.80">
    <property type="entry name" value="Glycosidases"/>
    <property type="match status" value="1"/>
</dbReference>
<dbReference type="SUPFAM" id="SSF51445">
    <property type="entry name" value="(Trans)glycosidases"/>
    <property type="match status" value="1"/>
</dbReference>
<dbReference type="InterPro" id="IPR013870">
    <property type="entry name" value="Ribosomal_mL54"/>
</dbReference>
<dbReference type="InterPro" id="IPR029070">
    <property type="entry name" value="Chitinase_insertion_sf"/>
</dbReference>
<dbReference type="Gene3D" id="3.10.50.10">
    <property type="match status" value="1"/>
</dbReference>
<dbReference type="PROSITE" id="PS01095">
    <property type="entry name" value="GH18_1"/>
    <property type="match status" value="1"/>
</dbReference>
<organism evidence="7 8">
    <name type="scientific">Odynerus spinipes</name>
    <dbReference type="NCBI Taxonomy" id="1348599"/>
    <lineage>
        <taxon>Eukaryota</taxon>
        <taxon>Metazoa</taxon>
        <taxon>Ecdysozoa</taxon>
        <taxon>Arthropoda</taxon>
        <taxon>Hexapoda</taxon>
        <taxon>Insecta</taxon>
        <taxon>Pterygota</taxon>
        <taxon>Neoptera</taxon>
        <taxon>Endopterygota</taxon>
        <taxon>Hymenoptera</taxon>
        <taxon>Apocrita</taxon>
        <taxon>Aculeata</taxon>
        <taxon>Vespoidea</taxon>
        <taxon>Vespidae</taxon>
        <taxon>Eumeninae</taxon>
        <taxon>Odynerus</taxon>
    </lineage>
</organism>
<sequence>MSSIFRVLCLPKNIIPVRYAIQVNNYAAPGMKTLGKGVSGKKGGVSQRMVYPVEEDTKKLVTYVCGSNYYKEGEDIKLKPDSEYPDWLWTLPVTPIPLEEMDPNTKHYGKSSCVILAIKGDSKGEFSHLQNRKITINIDERLDSVFGSLYGSCRYCKCRKQGRLLLRLCTHLIYTFAGLGQDDSLKVLDPWQDLPNDYGKNGYGRFNALRQLNPNVKTMIAVGGWNEGSTKYSQVVANPARRAKFVDSIVNFLEKYGFDGFDVDWEYPNQRGGKPEDKQNYIAFLKELREKFEPHGYLLSAAVGAAESSASQSYNIREMSKYLHFINLMTYDLHGSWESSTGINAPLYAKKGAVGNQAKLTVDASIQYWLDQGAPADKLILGVPFYGRSFTLQNPQTHDVGAPTTGPGTAGPFTREPGMLGYNEICTGVQSGEWTVVFDEDQRTPYAYKGNQWVGYDDIKSLTEKAEYIKAKKLGGAMLWSIETDDFQGACGEKYPLLKTLNHVLRGGEEQT</sequence>
<dbReference type="InterPro" id="IPR001579">
    <property type="entry name" value="Glyco_hydro_18_chit_AS"/>
</dbReference>
<comment type="caution">
    <text evidence="7">The sequence shown here is derived from an EMBL/GenBank/DDBJ whole genome shotgun (WGS) entry which is preliminary data.</text>
</comment>
<evidence type="ECO:0000256" key="4">
    <source>
        <dbReference type="RuleBase" id="RU000489"/>
    </source>
</evidence>
<dbReference type="InterPro" id="IPR001223">
    <property type="entry name" value="Glyco_hydro18_cat"/>
</dbReference>
<dbReference type="PANTHER" id="PTHR11177">
    <property type="entry name" value="CHITINASE"/>
    <property type="match status" value="1"/>
</dbReference>
<dbReference type="EMBL" id="JAIFRP010000062">
    <property type="protein sequence ID" value="KAK2580185.1"/>
    <property type="molecule type" value="Genomic_DNA"/>
</dbReference>
<evidence type="ECO:0000256" key="5">
    <source>
        <dbReference type="RuleBase" id="RU004453"/>
    </source>
</evidence>
<feature type="domain" description="GH18" evidence="6">
    <location>
        <begin position="144"/>
        <end position="508"/>
    </location>
</feature>
<dbReference type="PANTHER" id="PTHR11177:SF360">
    <property type="entry name" value="CHITINASE 4-RELATED"/>
    <property type="match status" value="1"/>
</dbReference>
<dbReference type="FunFam" id="3.10.50.10:FF:000001">
    <property type="entry name" value="Chitinase 3-like 1"/>
    <property type="match status" value="1"/>
</dbReference>
<name>A0AAD9RI88_9HYME</name>
<dbReference type="Pfam" id="PF00704">
    <property type="entry name" value="Glyco_hydro_18"/>
    <property type="match status" value="1"/>
</dbReference>
<evidence type="ECO:0000259" key="6">
    <source>
        <dbReference type="PROSITE" id="PS51910"/>
    </source>
</evidence>
<dbReference type="GO" id="GO:0005576">
    <property type="term" value="C:extracellular region"/>
    <property type="evidence" value="ECO:0007669"/>
    <property type="project" value="TreeGrafter"/>
</dbReference>
<dbReference type="InterPro" id="IPR017853">
    <property type="entry name" value="GH"/>
</dbReference>
<dbReference type="PROSITE" id="PS51910">
    <property type="entry name" value="GH18_2"/>
    <property type="match status" value="1"/>
</dbReference>
<dbReference type="InterPro" id="IPR011583">
    <property type="entry name" value="Chitinase_II/V-like_cat"/>
</dbReference>
<dbReference type="GO" id="GO:0006032">
    <property type="term" value="P:chitin catabolic process"/>
    <property type="evidence" value="ECO:0007669"/>
    <property type="project" value="UniProtKB-ARBA"/>
</dbReference>
<accession>A0AAD9RI88</accession>
<dbReference type="AlphaFoldDB" id="A0AAD9RI88"/>
<dbReference type="GO" id="GO:0005975">
    <property type="term" value="P:carbohydrate metabolic process"/>
    <property type="evidence" value="ECO:0007669"/>
    <property type="project" value="InterPro"/>
</dbReference>
<evidence type="ECO:0000313" key="7">
    <source>
        <dbReference type="EMBL" id="KAK2580185.1"/>
    </source>
</evidence>
<evidence type="ECO:0000256" key="3">
    <source>
        <dbReference type="ARBA" id="ARBA00023295"/>
    </source>
</evidence>
<protein>
    <recommendedName>
        <fullName evidence="6">GH18 domain-containing protein</fullName>
    </recommendedName>
</protein>
<comment type="similarity">
    <text evidence="5">Belongs to the glycosyl hydrolase 18 family.</text>
</comment>
<evidence type="ECO:0000256" key="1">
    <source>
        <dbReference type="ARBA" id="ARBA00022801"/>
    </source>
</evidence>
<dbReference type="SUPFAM" id="SSF54556">
    <property type="entry name" value="Chitinase insertion domain"/>
    <property type="match status" value="1"/>
</dbReference>
<dbReference type="Pfam" id="PF08561">
    <property type="entry name" value="Ribosomal_L37"/>
    <property type="match status" value="1"/>
</dbReference>
<reference evidence="7" key="2">
    <citation type="journal article" date="2023" name="Commun. Biol.">
        <title>Intrasexual cuticular hydrocarbon dimorphism in a wasp sheds light on hydrocarbon biosynthesis genes in Hymenoptera.</title>
        <authorList>
            <person name="Moris V.C."/>
            <person name="Podsiadlowski L."/>
            <person name="Martin S."/>
            <person name="Oeyen J.P."/>
            <person name="Donath A."/>
            <person name="Petersen M."/>
            <person name="Wilbrandt J."/>
            <person name="Misof B."/>
            <person name="Liedtke D."/>
            <person name="Thamm M."/>
            <person name="Scheiner R."/>
            <person name="Schmitt T."/>
            <person name="Niehuis O."/>
        </authorList>
    </citation>
    <scope>NUCLEOTIDE SEQUENCE</scope>
    <source>
        <strain evidence="7">GBR_01_08_01A</strain>
    </source>
</reference>
<dbReference type="GO" id="GO:0004568">
    <property type="term" value="F:chitinase activity"/>
    <property type="evidence" value="ECO:0007669"/>
    <property type="project" value="UniProtKB-ARBA"/>
</dbReference>
<keyword evidence="3 4" id="KW-0326">Glycosidase</keyword>
<dbReference type="GO" id="GO:0008061">
    <property type="term" value="F:chitin binding"/>
    <property type="evidence" value="ECO:0007669"/>
    <property type="project" value="InterPro"/>
</dbReference>